<name>A0ABS0J7L8_9BACT</name>
<evidence type="ECO:0000256" key="2">
    <source>
        <dbReference type="ARBA" id="ARBA00022448"/>
    </source>
</evidence>
<dbReference type="Gene3D" id="1.10.3720.10">
    <property type="entry name" value="MetI-like"/>
    <property type="match status" value="1"/>
</dbReference>
<keyword evidence="2 7" id="KW-0813">Transport</keyword>
<evidence type="ECO:0000256" key="7">
    <source>
        <dbReference type="RuleBase" id="RU363032"/>
    </source>
</evidence>
<protein>
    <submittedName>
        <fullName evidence="9">ABC transporter permease</fullName>
    </submittedName>
</protein>
<dbReference type="PANTHER" id="PTHR30151:SF0">
    <property type="entry name" value="ABC TRANSPORTER PERMEASE PROTEIN MJ0413-RELATED"/>
    <property type="match status" value="1"/>
</dbReference>
<comment type="subcellular location">
    <subcellularLocation>
        <location evidence="1 7">Cell membrane</location>
        <topology evidence="1 7">Multi-pass membrane protein</topology>
    </subcellularLocation>
</comment>
<evidence type="ECO:0000313" key="10">
    <source>
        <dbReference type="Proteomes" id="UP001194469"/>
    </source>
</evidence>
<keyword evidence="10" id="KW-1185">Reference proteome</keyword>
<feature type="transmembrane region" description="Helical" evidence="7">
    <location>
        <begin position="38"/>
        <end position="55"/>
    </location>
</feature>
<comment type="similarity">
    <text evidence="7">Belongs to the binding-protein-dependent transport system permease family.</text>
</comment>
<dbReference type="RefSeq" id="WP_167125319.1">
    <property type="nucleotide sequence ID" value="NZ_VRYY01000551.1"/>
</dbReference>
<dbReference type="PROSITE" id="PS50928">
    <property type="entry name" value="ABC_TM1"/>
    <property type="match status" value="1"/>
</dbReference>
<evidence type="ECO:0000256" key="6">
    <source>
        <dbReference type="ARBA" id="ARBA00023136"/>
    </source>
</evidence>
<keyword evidence="6 7" id="KW-0472">Membrane</keyword>
<feature type="domain" description="ABC transmembrane type-1" evidence="8">
    <location>
        <begin position="95"/>
        <end position="279"/>
    </location>
</feature>
<evidence type="ECO:0000256" key="3">
    <source>
        <dbReference type="ARBA" id="ARBA00022475"/>
    </source>
</evidence>
<feature type="transmembrane region" description="Helical" evidence="7">
    <location>
        <begin position="255"/>
        <end position="278"/>
    </location>
</feature>
<evidence type="ECO:0000313" key="9">
    <source>
        <dbReference type="EMBL" id="MBG3878369.1"/>
    </source>
</evidence>
<dbReference type="Proteomes" id="UP001194469">
    <property type="component" value="Unassembled WGS sequence"/>
</dbReference>
<evidence type="ECO:0000256" key="1">
    <source>
        <dbReference type="ARBA" id="ARBA00004651"/>
    </source>
</evidence>
<dbReference type="EMBL" id="VRYY01000551">
    <property type="protein sequence ID" value="MBG3878369.1"/>
    <property type="molecule type" value="Genomic_DNA"/>
</dbReference>
<reference evidence="9 10" key="1">
    <citation type="submission" date="2019-08" db="EMBL/GenBank/DDBJ databases">
        <authorList>
            <person name="Luo N."/>
        </authorList>
    </citation>
    <scope>NUCLEOTIDE SEQUENCE [LARGE SCALE GENOMIC DNA]</scope>
    <source>
        <strain evidence="9 10">NCIMB 9442</strain>
    </source>
</reference>
<evidence type="ECO:0000259" key="8">
    <source>
        <dbReference type="PROSITE" id="PS50928"/>
    </source>
</evidence>
<keyword evidence="5 7" id="KW-1133">Transmembrane helix</keyword>
<evidence type="ECO:0000256" key="4">
    <source>
        <dbReference type="ARBA" id="ARBA00022692"/>
    </source>
</evidence>
<sequence>MSQEATCSAASSSIANETVGQVVDRGPISLGRILTNRWFLHTVSIVAFFWLWDWLARSNVLGAGSSVLARPHEVLEQLAVLTREELAELTLWGHVWASTQRVVIGFSIAAAIAVPLGLFMALNRYVNAIVKPLFDLLKPMPPISWISISILWFGIGETSKVFIIVLGTFVPCLLNAYNGVRLVEPELYDVVRMLGGKRRDEILHVCFPASFPAIFAGLQISLSIAWTCVLAAELVSARSGMGYIIVQGMNLSQPAMVIGGMAVIAAAAWGTTLLVTALERKLCPWKRKIVGL</sequence>
<dbReference type="SUPFAM" id="SSF161098">
    <property type="entry name" value="MetI-like"/>
    <property type="match status" value="1"/>
</dbReference>
<proteinExistence type="inferred from homology"/>
<comment type="caution">
    <text evidence="9">The sequence shown here is derived from an EMBL/GenBank/DDBJ whole genome shotgun (WGS) entry which is preliminary data.</text>
</comment>
<accession>A0ABS0J7L8</accession>
<keyword evidence="4 7" id="KW-0812">Transmembrane</keyword>
<dbReference type="InterPro" id="IPR035906">
    <property type="entry name" value="MetI-like_sf"/>
</dbReference>
<organism evidence="9 10">
    <name type="scientific">Nitratidesulfovibrio oxamicus</name>
    <dbReference type="NCBI Taxonomy" id="32016"/>
    <lineage>
        <taxon>Bacteria</taxon>
        <taxon>Pseudomonadati</taxon>
        <taxon>Thermodesulfobacteriota</taxon>
        <taxon>Desulfovibrionia</taxon>
        <taxon>Desulfovibrionales</taxon>
        <taxon>Desulfovibrionaceae</taxon>
        <taxon>Nitratidesulfovibrio</taxon>
    </lineage>
</organism>
<dbReference type="InterPro" id="IPR000515">
    <property type="entry name" value="MetI-like"/>
</dbReference>
<gene>
    <name evidence="9" type="ORF">FVW20_15450</name>
</gene>
<feature type="transmembrane region" description="Helical" evidence="7">
    <location>
        <begin position="202"/>
        <end position="235"/>
    </location>
</feature>
<evidence type="ECO:0000256" key="5">
    <source>
        <dbReference type="ARBA" id="ARBA00022989"/>
    </source>
</evidence>
<keyword evidence="3" id="KW-1003">Cell membrane</keyword>
<dbReference type="CDD" id="cd06261">
    <property type="entry name" value="TM_PBP2"/>
    <property type="match status" value="1"/>
</dbReference>
<feature type="transmembrane region" description="Helical" evidence="7">
    <location>
        <begin position="134"/>
        <end position="155"/>
    </location>
</feature>
<feature type="transmembrane region" description="Helical" evidence="7">
    <location>
        <begin position="161"/>
        <end position="181"/>
    </location>
</feature>
<feature type="transmembrane region" description="Helical" evidence="7">
    <location>
        <begin position="102"/>
        <end position="122"/>
    </location>
</feature>
<dbReference type="PANTHER" id="PTHR30151">
    <property type="entry name" value="ALKANE SULFONATE ABC TRANSPORTER-RELATED, MEMBRANE SUBUNIT"/>
    <property type="match status" value="1"/>
</dbReference>
<dbReference type="Pfam" id="PF00528">
    <property type="entry name" value="BPD_transp_1"/>
    <property type="match status" value="1"/>
</dbReference>